<accession>A0AA87Z2L8</accession>
<dbReference type="EMBL" id="BTGU01003225">
    <property type="protein sequence ID" value="GMN28694.1"/>
    <property type="molecule type" value="Genomic_DNA"/>
</dbReference>
<comment type="caution">
    <text evidence="1">The sequence shown here is derived from an EMBL/GenBank/DDBJ whole genome shotgun (WGS) entry which is preliminary data.</text>
</comment>
<protein>
    <submittedName>
        <fullName evidence="1">Uncharacterized protein</fullName>
    </submittedName>
</protein>
<name>A0AA87Z2L8_FICCA</name>
<dbReference type="Proteomes" id="UP001187192">
    <property type="component" value="Unassembled WGS sequence"/>
</dbReference>
<keyword evidence="2" id="KW-1185">Reference proteome</keyword>
<evidence type="ECO:0000313" key="2">
    <source>
        <dbReference type="Proteomes" id="UP001187192"/>
    </source>
</evidence>
<sequence length="84" mass="9359">MRAIEPRQDKLLTHMLCYVGDQHNLAASAMEDEYGNNLLHIVAGLAPLAKLNRIPEAALQMRRELHGLSDLKFSKVSIPPAELI</sequence>
<gene>
    <name evidence="1" type="ORF">TIFTF001_044264</name>
</gene>
<dbReference type="AlphaFoldDB" id="A0AA87Z2L8"/>
<organism evidence="1 2">
    <name type="scientific">Ficus carica</name>
    <name type="common">Common fig</name>
    <dbReference type="NCBI Taxonomy" id="3494"/>
    <lineage>
        <taxon>Eukaryota</taxon>
        <taxon>Viridiplantae</taxon>
        <taxon>Streptophyta</taxon>
        <taxon>Embryophyta</taxon>
        <taxon>Tracheophyta</taxon>
        <taxon>Spermatophyta</taxon>
        <taxon>Magnoliopsida</taxon>
        <taxon>eudicotyledons</taxon>
        <taxon>Gunneridae</taxon>
        <taxon>Pentapetalae</taxon>
        <taxon>rosids</taxon>
        <taxon>fabids</taxon>
        <taxon>Rosales</taxon>
        <taxon>Moraceae</taxon>
        <taxon>Ficeae</taxon>
        <taxon>Ficus</taxon>
    </lineage>
</organism>
<evidence type="ECO:0000313" key="1">
    <source>
        <dbReference type="EMBL" id="GMN28694.1"/>
    </source>
</evidence>
<reference evidence="1" key="1">
    <citation type="submission" date="2023-07" db="EMBL/GenBank/DDBJ databases">
        <title>draft genome sequence of fig (Ficus carica).</title>
        <authorList>
            <person name="Takahashi T."/>
            <person name="Nishimura K."/>
        </authorList>
    </citation>
    <scope>NUCLEOTIDE SEQUENCE</scope>
</reference>
<proteinExistence type="predicted"/>